<evidence type="ECO:0000313" key="2">
    <source>
        <dbReference type="EMBL" id="NUW37761.1"/>
    </source>
</evidence>
<evidence type="ECO:0000256" key="1">
    <source>
        <dbReference type="SAM" id="Phobius"/>
    </source>
</evidence>
<sequence>MRVIWRVAMVSAALVGIVCLATAIRTPWVYFTAQSNVLLVLYYGWRLLGRQGPAGLKGAVTLYLTITGLVAHFYLTGGGDPLLLLDRGPRGTGNLLLHYVTPLMAVTDWLVWDRDRRPSWAAPLTWLAFPLAYAAFVLVRAPSLPPGTRRRYVYPFLDVGRLGWDGFAGAAAVLAGCFVVTGYALLLLHRLAGRRVEPQALAEGEPG</sequence>
<feature type="transmembrane region" description="Helical" evidence="1">
    <location>
        <begin position="95"/>
        <end position="112"/>
    </location>
</feature>
<protein>
    <submittedName>
        <fullName evidence="2">Pr6Pr family membrane protein</fullName>
    </submittedName>
</protein>
<proteinExistence type="predicted"/>
<dbReference type="Proteomes" id="UP000586042">
    <property type="component" value="Unassembled WGS sequence"/>
</dbReference>
<dbReference type="NCBIfam" id="NF038065">
    <property type="entry name" value="Pr6Pr"/>
    <property type="match status" value="1"/>
</dbReference>
<comment type="caution">
    <text evidence="2">The sequence shown here is derived from an EMBL/GenBank/DDBJ whole genome shotgun (WGS) entry which is preliminary data.</text>
</comment>
<feature type="transmembrane region" description="Helical" evidence="1">
    <location>
        <begin position="30"/>
        <end position="48"/>
    </location>
</feature>
<name>A0A7Y6IGP1_9ACTN</name>
<gene>
    <name evidence="2" type="ORF">HTZ77_41125</name>
</gene>
<keyword evidence="1" id="KW-0472">Membrane</keyword>
<dbReference type="InterPro" id="IPR049713">
    <property type="entry name" value="Pr6Pr-like"/>
</dbReference>
<keyword evidence="1" id="KW-0812">Transmembrane</keyword>
<accession>A0A7Y6IGP1</accession>
<keyword evidence="3" id="KW-1185">Reference proteome</keyword>
<dbReference type="AlphaFoldDB" id="A0A7Y6IGP1"/>
<feature type="transmembrane region" description="Helical" evidence="1">
    <location>
        <begin position="124"/>
        <end position="142"/>
    </location>
</feature>
<reference evidence="2 3" key="1">
    <citation type="submission" date="2020-06" db="EMBL/GenBank/DDBJ databases">
        <title>Nonomuraea sp. SMC257, a novel actinomycete isolated from soil.</title>
        <authorList>
            <person name="Chanama M."/>
        </authorList>
    </citation>
    <scope>NUCLEOTIDE SEQUENCE [LARGE SCALE GENOMIC DNA]</scope>
    <source>
        <strain evidence="2 3">SMC257</strain>
    </source>
</reference>
<dbReference type="EMBL" id="JABWGN010000023">
    <property type="protein sequence ID" value="NUW37761.1"/>
    <property type="molecule type" value="Genomic_DNA"/>
</dbReference>
<evidence type="ECO:0000313" key="3">
    <source>
        <dbReference type="Proteomes" id="UP000586042"/>
    </source>
</evidence>
<feature type="transmembrane region" description="Helical" evidence="1">
    <location>
        <begin position="7"/>
        <end position="24"/>
    </location>
</feature>
<dbReference type="RefSeq" id="WP_175595210.1">
    <property type="nucleotide sequence ID" value="NZ_JABWGN010000023.1"/>
</dbReference>
<organism evidence="2 3">
    <name type="scientific">Nonomuraea montanisoli</name>
    <dbReference type="NCBI Taxonomy" id="2741721"/>
    <lineage>
        <taxon>Bacteria</taxon>
        <taxon>Bacillati</taxon>
        <taxon>Actinomycetota</taxon>
        <taxon>Actinomycetes</taxon>
        <taxon>Streptosporangiales</taxon>
        <taxon>Streptosporangiaceae</taxon>
        <taxon>Nonomuraea</taxon>
    </lineage>
</organism>
<feature type="transmembrane region" description="Helical" evidence="1">
    <location>
        <begin position="55"/>
        <end position="75"/>
    </location>
</feature>
<keyword evidence="1" id="KW-1133">Transmembrane helix</keyword>
<feature type="transmembrane region" description="Helical" evidence="1">
    <location>
        <begin position="162"/>
        <end position="188"/>
    </location>
</feature>